<feature type="transmembrane region" description="Helical" evidence="8">
    <location>
        <begin position="126"/>
        <end position="151"/>
    </location>
</feature>
<sequence length="157" mass="17342">MRTFKLALFLLALLFAQTVLLPFLTFFGAMPDLFLVAVIVYAVMVDRGGSTIFAAGAGFLQDLFSSGIYVNTLAKVLVNTFVGAIGNEVVGDVRSFAASMVAIITPLYLIVEGLVVYFWQGNHFSVYYYLLVVLLTTIYNLVFVPVVYHVLKNIVHE</sequence>
<keyword evidence="3" id="KW-1003">Cell membrane</keyword>
<evidence type="ECO:0000256" key="5">
    <source>
        <dbReference type="ARBA" id="ARBA00022960"/>
    </source>
</evidence>
<evidence type="ECO:0000256" key="8">
    <source>
        <dbReference type="SAM" id="Phobius"/>
    </source>
</evidence>
<evidence type="ECO:0000256" key="3">
    <source>
        <dbReference type="ARBA" id="ARBA00022475"/>
    </source>
</evidence>
<evidence type="ECO:0000256" key="4">
    <source>
        <dbReference type="ARBA" id="ARBA00022692"/>
    </source>
</evidence>
<keyword evidence="5" id="KW-0133">Cell shape</keyword>
<comment type="subcellular location">
    <subcellularLocation>
        <location evidence="1">Cell membrane</location>
        <topology evidence="1">Multi-pass membrane protein</topology>
    </subcellularLocation>
</comment>
<evidence type="ECO:0000256" key="1">
    <source>
        <dbReference type="ARBA" id="ARBA00004651"/>
    </source>
</evidence>
<feature type="transmembrane region" description="Helical" evidence="8">
    <location>
        <begin position="97"/>
        <end position="120"/>
    </location>
</feature>
<evidence type="ECO:0000313" key="10">
    <source>
        <dbReference type="Proteomes" id="UP000178602"/>
    </source>
</evidence>
<accession>A0A1F4T8D2</accession>
<name>A0A1F4T8D2_UNCSA</name>
<reference evidence="9 10" key="1">
    <citation type="journal article" date="2016" name="Nat. Commun.">
        <title>Thousands of microbial genomes shed light on interconnected biogeochemical processes in an aquifer system.</title>
        <authorList>
            <person name="Anantharaman K."/>
            <person name="Brown C.T."/>
            <person name="Hug L.A."/>
            <person name="Sharon I."/>
            <person name="Castelle C.J."/>
            <person name="Probst A.J."/>
            <person name="Thomas B.C."/>
            <person name="Singh A."/>
            <person name="Wilkins M.J."/>
            <person name="Karaoz U."/>
            <person name="Brodie E.L."/>
            <person name="Williams K.H."/>
            <person name="Hubbard S.S."/>
            <person name="Banfield J.F."/>
        </authorList>
    </citation>
    <scope>NUCLEOTIDE SEQUENCE [LARGE SCALE GENOMIC DNA]</scope>
</reference>
<dbReference type="GO" id="GO:0005886">
    <property type="term" value="C:plasma membrane"/>
    <property type="evidence" value="ECO:0007669"/>
    <property type="project" value="UniProtKB-SubCell"/>
</dbReference>
<comment type="similarity">
    <text evidence="2">Belongs to the MreD family.</text>
</comment>
<evidence type="ECO:0000256" key="2">
    <source>
        <dbReference type="ARBA" id="ARBA00007776"/>
    </source>
</evidence>
<dbReference type="AlphaFoldDB" id="A0A1F4T8D2"/>
<dbReference type="EMBL" id="MEUG01000001">
    <property type="protein sequence ID" value="OGC28800.1"/>
    <property type="molecule type" value="Genomic_DNA"/>
</dbReference>
<evidence type="ECO:0000256" key="7">
    <source>
        <dbReference type="ARBA" id="ARBA00023136"/>
    </source>
</evidence>
<dbReference type="InterPro" id="IPR007227">
    <property type="entry name" value="Cell_shape_determining_MreD"/>
</dbReference>
<feature type="transmembrane region" description="Helical" evidence="8">
    <location>
        <begin position="66"/>
        <end position="85"/>
    </location>
</feature>
<keyword evidence="7 8" id="KW-0472">Membrane</keyword>
<gene>
    <name evidence="9" type="ORF">A3K49_07645</name>
</gene>
<keyword evidence="4 8" id="KW-0812">Transmembrane</keyword>
<keyword evidence="6 8" id="KW-1133">Transmembrane helix</keyword>
<proteinExistence type="inferred from homology"/>
<dbReference type="NCBIfam" id="TIGR03426">
    <property type="entry name" value="shape_MreD"/>
    <property type="match status" value="1"/>
</dbReference>
<dbReference type="Proteomes" id="UP000178602">
    <property type="component" value="Unassembled WGS sequence"/>
</dbReference>
<comment type="caution">
    <text evidence="9">The sequence shown here is derived from an EMBL/GenBank/DDBJ whole genome shotgun (WGS) entry which is preliminary data.</text>
</comment>
<evidence type="ECO:0000256" key="6">
    <source>
        <dbReference type="ARBA" id="ARBA00022989"/>
    </source>
</evidence>
<organism evidence="9 10">
    <name type="scientific">candidate division WOR-1 bacterium RIFOXYC12_FULL_54_18</name>
    <dbReference type="NCBI Taxonomy" id="1802584"/>
    <lineage>
        <taxon>Bacteria</taxon>
        <taxon>Bacillati</taxon>
        <taxon>Saganbacteria</taxon>
    </lineage>
</organism>
<protein>
    <submittedName>
        <fullName evidence="9">Rod shape-determining protein MreD</fullName>
    </submittedName>
</protein>
<dbReference type="GO" id="GO:0008360">
    <property type="term" value="P:regulation of cell shape"/>
    <property type="evidence" value="ECO:0007669"/>
    <property type="project" value="UniProtKB-KW"/>
</dbReference>
<evidence type="ECO:0000313" key="9">
    <source>
        <dbReference type="EMBL" id="OGC28800.1"/>
    </source>
</evidence>